<protein>
    <submittedName>
        <fullName evidence="1">Uncharacterized protein</fullName>
    </submittedName>
</protein>
<evidence type="ECO:0000313" key="2">
    <source>
        <dbReference type="Proteomes" id="UP000054337"/>
    </source>
</evidence>
<dbReference type="HOGENOM" id="CLU_1414935_0_0_1"/>
<sequence length="192" mass="20551">MPAVGRALLHVQAPTFNTKLTFILSASTTFLLAAAATDEPSLAEAFKILKPSDGVTHPGEDGVLRSLNAARDTVIDYVQLSEHQIAEFLAKYDKKRAFVPGIDGRAVTSDAQLWAVLNAMVARTPNAKTSKNIRVPGALIEGRADCVEGAVCNENDDCYQYNCVSCIQSVPSPCNFGSCPPTALNGECYINM</sequence>
<dbReference type="Proteomes" id="UP000054337">
    <property type="component" value="Unassembled WGS sequence"/>
</dbReference>
<organism evidence="1 2">
    <name type="scientific">Bipolaris victoriae (strain FI3)</name>
    <name type="common">Victoria blight of oats agent</name>
    <name type="synonym">Cochliobolus victoriae</name>
    <dbReference type="NCBI Taxonomy" id="930091"/>
    <lineage>
        <taxon>Eukaryota</taxon>
        <taxon>Fungi</taxon>
        <taxon>Dikarya</taxon>
        <taxon>Ascomycota</taxon>
        <taxon>Pezizomycotina</taxon>
        <taxon>Dothideomycetes</taxon>
        <taxon>Pleosporomycetidae</taxon>
        <taxon>Pleosporales</taxon>
        <taxon>Pleosporineae</taxon>
        <taxon>Pleosporaceae</taxon>
        <taxon>Bipolaris</taxon>
    </lineage>
</organism>
<proteinExistence type="predicted"/>
<name>W7EBV1_BIPV3</name>
<accession>W7EBV1</accession>
<dbReference type="AlphaFoldDB" id="W7EBV1"/>
<dbReference type="EMBL" id="KI968841">
    <property type="protein sequence ID" value="EUN21602.1"/>
    <property type="molecule type" value="Genomic_DNA"/>
</dbReference>
<dbReference type="RefSeq" id="XP_014551176.1">
    <property type="nucleotide sequence ID" value="XM_014695690.1"/>
</dbReference>
<evidence type="ECO:0000313" key="1">
    <source>
        <dbReference type="EMBL" id="EUN21602.1"/>
    </source>
</evidence>
<reference evidence="1 2" key="1">
    <citation type="journal article" date="2013" name="PLoS Genet.">
        <title>Comparative genome structure, secondary metabolite, and effector coding capacity across Cochliobolus pathogens.</title>
        <authorList>
            <person name="Condon B.J."/>
            <person name="Leng Y."/>
            <person name="Wu D."/>
            <person name="Bushley K.E."/>
            <person name="Ohm R.A."/>
            <person name="Otillar R."/>
            <person name="Martin J."/>
            <person name="Schackwitz W."/>
            <person name="Grimwood J."/>
            <person name="MohdZainudin N."/>
            <person name="Xue C."/>
            <person name="Wang R."/>
            <person name="Manning V.A."/>
            <person name="Dhillon B."/>
            <person name="Tu Z.J."/>
            <person name="Steffenson B.J."/>
            <person name="Salamov A."/>
            <person name="Sun H."/>
            <person name="Lowry S."/>
            <person name="LaButti K."/>
            <person name="Han J."/>
            <person name="Copeland A."/>
            <person name="Lindquist E."/>
            <person name="Barry K."/>
            <person name="Schmutz J."/>
            <person name="Baker S.E."/>
            <person name="Ciuffetti L.M."/>
            <person name="Grigoriev I.V."/>
            <person name="Zhong S."/>
            <person name="Turgeon B.G."/>
        </authorList>
    </citation>
    <scope>NUCLEOTIDE SEQUENCE [LARGE SCALE GENOMIC DNA]</scope>
    <source>
        <strain evidence="1 2">FI3</strain>
    </source>
</reference>
<gene>
    <name evidence="1" type="ORF">COCVIDRAFT_31244</name>
</gene>
<keyword evidence="2" id="KW-1185">Reference proteome</keyword>
<dbReference type="GeneID" id="26254727"/>
<dbReference type="OrthoDB" id="3660917at2759"/>